<accession>A0ABU0L714</accession>
<evidence type="ECO:0000313" key="1">
    <source>
        <dbReference type="EMBL" id="MDQ0497086.1"/>
    </source>
</evidence>
<organism evidence="1 2">
    <name type="scientific">Paenibacillus brasilensis</name>
    <dbReference type="NCBI Taxonomy" id="128574"/>
    <lineage>
        <taxon>Bacteria</taxon>
        <taxon>Bacillati</taxon>
        <taxon>Bacillota</taxon>
        <taxon>Bacilli</taxon>
        <taxon>Bacillales</taxon>
        <taxon>Paenibacillaceae</taxon>
        <taxon>Paenibacillus</taxon>
    </lineage>
</organism>
<sequence length="33" mass="3824">MPLTEREKESFALVTLDVIHGWPLIPLLIHTPR</sequence>
<name>A0ABU0L714_9BACL</name>
<dbReference type="EMBL" id="JAUSWA010000052">
    <property type="protein sequence ID" value="MDQ0497086.1"/>
    <property type="molecule type" value="Genomic_DNA"/>
</dbReference>
<protein>
    <submittedName>
        <fullName evidence="1">Uncharacterized protein</fullName>
    </submittedName>
</protein>
<reference evidence="1 2" key="1">
    <citation type="submission" date="2023-07" db="EMBL/GenBank/DDBJ databases">
        <title>Genomic Encyclopedia of Type Strains, Phase IV (KMG-IV): sequencing the most valuable type-strain genomes for metagenomic binning, comparative biology and taxonomic classification.</title>
        <authorList>
            <person name="Goeker M."/>
        </authorList>
    </citation>
    <scope>NUCLEOTIDE SEQUENCE [LARGE SCALE GENOMIC DNA]</scope>
    <source>
        <strain evidence="1 2">DSM 14914</strain>
    </source>
</reference>
<proteinExistence type="predicted"/>
<evidence type="ECO:0000313" key="2">
    <source>
        <dbReference type="Proteomes" id="UP001242811"/>
    </source>
</evidence>
<dbReference type="Proteomes" id="UP001242811">
    <property type="component" value="Unassembled WGS sequence"/>
</dbReference>
<keyword evidence="2" id="KW-1185">Reference proteome</keyword>
<comment type="caution">
    <text evidence="1">The sequence shown here is derived from an EMBL/GenBank/DDBJ whole genome shotgun (WGS) entry which is preliminary data.</text>
</comment>
<gene>
    <name evidence="1" type="ORF">QOZ95_005287</name>
</gene>